<evidence type="ECO:0000259" key="7">
    <source>
        <dbReference type="PROSITE" id="PS50090"/>
    </source>
</evidence>
<comment type="caution">
    <text evidence="10">The sequence shown here is derived from an EMBL/GenBank/DDBJ whole genome shotgun (WGS) entry which is preliminary data.</text>
</comment>
<dbReference type="InterPro" id="IPR006447">
    <property type="entry name" value="Myb_dom_plants"/>
</dbReference>
<gene>
    <name evidence="10" type="ORF">Ddye_004598</name>
</gene>
<proteinExistence type="predicted"/>
<dbReference type="GO" id="GO:0006355">
    <property type="term" value="P:regulation of DNA-templated transcription"/>
    <property type="evidence" value="ECO:0007669"/>
    <property type="project" value="UniProtKB-ARBA"/>
</dbReference>
<dbReference type="PROSITE" id="PS51294">
    <property type="entry name" value="HTH_MYB"/>
    <property type="match status" value="1"/>
</dbReference>
<evidence type="ECO:0000259" key="9">
    <source>
        <dbReference type="PROSITE" id="PS51294"/>
    </source>
</evidence>
<evidence type="ECO:0000256" key="5">
    <source>
        <dbReference type="ARBA" id="ARBA00023242"/>
    </source>
</evidence>
<dbReference type="GO" id="GO:0009723">
    <property type="term" value="P:response to ethylene"/>
    <property type="evidence" value="ECO:0007669"/>
    <property type="project" value="TreeGrafter"/>
</dbReference>
<accession>A0AAE0CWL7</accession>
<dbReference type="GO" id="GO:0003677">
    <property type="term" value="F:DNA binding"/>
    <property type="evidence" value="ECO:0007669"/>
    <property type="project" value="UniProtKB-KW"/>
</dbReference>
<protein>
    <submittedName>
        <fullName evidence="10">Uncharacterized protein</fullName>
    </submittedName>
</protein>
<evidence type="ECO:0000256" key="2">
    <source>
        <dbReference type="ARBA" id="ARBA00023015"/>
    </source>
</evidence>
<dbReference type="Gene3D" id="1.10.10.60">
    <property type="entry name" value="Homeodomain-like"/>
    <property type="match status" value="1"/>
</dbReference>
<feature type="domain" description="SANT" evidence="8">
    <location>
        <begin position="72"/>
        <end position="125"/>
    </location>
</feature>
<keyword evidence="4" id="KW-0804">Transcription</keyword>
<name>A0AAE0CWL7_9ROSI</name>
<dbReference type="GO" id="GO:0009739">
    <property type="term" value="P:response to gibberellin"/>
    <property type="evidence" value="ECO:0007669"/>
    <property type="project" value="TreeGrafter"/>
</dbReference>
<feature type="region of interest" description="Disordered" evidence="6">
    <location>
        <begin position="55"/>
        <end position="74"/>
    </location>
</feature>
<keyword evidence="3" id="KW-0238">DNA-binding</keyword>
<evidence type="ECO:0000259" key="8">
    <source>
        <dbReference type="PROSITE" id="PS51293"/>
    </source>
</evidence>
<dbReference type="Proteomes" id="UP001280121">
    <property type="component" value="Unassembled WGS sequence"/>
</dbReference>
<dbReference type="PANTHER" id="PTHR44191:SF84">
    <property type="entry name" value="F25A4.19 PROTEIN"/>
    <property type="match status" value="1"/>
</dbReference>
<feature type="region of interest" description="Disordered" evidence="6">
    <location>
        <begin position="108"/>
        <end position="196"/>
    </location>
</feature>
<evidence type="ECO:0000256" key="1">
    <source>
        <dbReference type="ARBA" id="ARBA00004123"/>
    </source>
</evidence>
<dbReference type="PANTHER" id="PTHR44191">
    <property type="entry name" value="TRANSCRIPTION FACTOR KUA1"/>
    <property type="match status" value="1"/>
</dbReference>
<dbReference type="Pfam" id="PF00249">
    <property type="entry name" value="Myb_DNA-binding"/>
    <property type="match status" value="1"/>
</dbReference>
<evidence type="ECO:0000313" key="10">
    <source>
        <dbReference type="EMBL" id="KAK2666024.1"/>
    </source>
</evidence>
<evidence type="ECO:0000256" key="4">
    <source>
        <dbReference type="ARBA" id="ARBA00023163"/>
    </source>
</evidence>
<organism evidence="10 11">
    <name type="scientific">Dipteronia dyeriana</name>
    <dbReference type="NCBI Taxonomy" id="168575"/>
    <lineage>
        <taxon>Eukaryota</taxon>
        <taxon>Viridiplantae</taxon>
        <taxon>Streptophyta</taxon>
        <taxon>Embryophyta</taxon>
        <taxon>Tracheophyta</taxon>
        <taxon>Spermatophyta</taxon>
        <taxon>Magnoliopsida</taxon>
        <taxon>eudicotyledons</taxon>
        <taxon>Gunneridae</taxon>
        <taxon>Pentapetalae</taxon>
        <taxon>rosids</taxon>
        <taxon>malvids</taxon>
        <taxon>Sapindales</taxon>
        <taxon>Sapindaceae</taxon>
        <taxon>Hippocastanoideae</taxon>
        <taxon>Acereae</taxon>
        <taxon>Dipteronia</taxon>
    </lineage>
</organism>
<feature type="domain" description="HTH myb-type" evidence="9">
    <location>
        <begin position="69"/>
        <end position="125"/>
    </location>
</feature>
<dbReference type="EMBL" id="JANJYI010000001">
    <property type="protein sequence ID" value="KAK2666024.1"/>
    <property type="molecule type" value="Genomic_DNA"/>
</dbReference>
<evidence type="ECO:0000256" key="6">
    <source>
        <dbReference type="SAM" id="MobiDB-lite"/>
    </source>
</evidence>
<keyword evidence="5" id="KW-0539">Nucleus</keyword>
<dbReference type="InterPro" id="IPR001005">
    <property type="entry name" value="SANT/Myb"/>
</dbReference>
<evidence type="ECO:0000313" key="11">
    <source>
        <dbReference type="Proteomes" id="UP001280121"/>
    </source>
</evidence>
<dbReference type="SMART" id="SM00717">
    <property type="entry name" value="SANT"/>
    <property type="match status" value="1"/>
</dbReference>
<dbReference type="CDD" id="cd00167">
    <property type="entry name" value="SANT"/>
    <property type="match status" value="1"/>
</dbReference>
<dbReference type="PROSITE" id="PS50090">
    <property type="entry name" value="MYB_LIKE"/>
    <property type="match status" value="1"/>
</dbReference>
<dbReference type="InterPro" id="IPR017930">
    <property type="entry name" value="Myb_dom"/>
</dbReference>
<feature type="compositionally biased region" description="Acidic residues" evidence="6">
    <location>
        <begin position="139"/>
        <end position="153"/>
    </location>
</feature>
<dbReference type="PROSITE" id="PS51293">
    <property type="entry name" value="SANT"/>
    <property type="match status" value="1"/>
</dbReference>
<dbReference type="InterPro" id="IPR009057">
    <property type="entry name" value="Homeodomain-like_sf"/>
</dbReference>
<sequence length="229" mass="24190">MSSKASGTAVNGGGGSGELMLFGVRVVVNSIRKSVSMISQSCNKGDVVAAAAGYDSADDPVHNNSRASRERKRGVPWTAEEHELFLLGLQKLGKGDWRGISRNFVSSRTPTQVASHAQRYFLRRSNMSRRRRRSSLFSDDGEGNGNDGDDGDDGGGGGGGDKNKKRGGGSGDGEGEGEGEGGDKAEGGDGYENGMDMDCRGQLGFGYRCTYHAGYENGYPVGQLHPLRT</sequence>
<keyword evidence="2" id="KW-0805">Transcription regulation</keyword>
<dbReference type="InterPro" id="IPR017884">
    <property type="entry name" value="SANT_dom"/>
</dbReference>
<dbReference type="NCBIfam" id="TIGR01557">
    <property type="entry name" value="myb_SHAQKYF"/>
    <property type="match status" value="1"/>
</dbReference>
<keyword evidence="11" id="KW-1185">Reference proteome</keyword>
<dbReference type="SUPFAM" id="SSF46689">
    <property type="entry name" value="Homeodomain-like"/>
    <property type="match status" value="1"/>
</dbReference>
<dbReference type="GO" id="GO:0005634">
    <property type="term" value="C:nucleus"/>
    <property type="evidence" value="ECO:0007669"/>
    <property type="project" value="UniProtKB-SubCell"/>
</dbReference>
<comment type="subcellular location">
    <subcellularLocation>
        <location evidence="1">Nucleus</location>
    </subcellularLocation>
</comment>
<dbReference type="AlphaFoldDB" id="A0AAE0CWL7"/>
<feature type="domain" description="Myb-like" evidence="7">
    <location>
        <begin position="69"/>
        <end position="121"/>
    </location>
</feature>
<evidence type="ECO:0000256" key="3">
    <source>
        <dbReference type="ARBA" id="ARBA00023125"/>
    </source>
</evidence>
<dbReference type="InterPro" id="IPR052245">
    <property type="entry name" value="Plant_Stress_Dev_TF"/>
</dbReference>
<dbReference type="FunFam" id="1.10.10.60:FF:000009">
    <property type="entry name" value="transcription factor MYB1R1"/>
    <property type="match status" value="1"/>
</dbReference>
<reference evidence="10" key="1">
    <citation type="journal article" date="2023" name="Plant J.">
        <title>Genome sequences and population genomics provide insights into the demographic history, inbreeding, and mutation load of two 'living fossil' tree species of Dipteronia.</title>
        <authorList>
            <person name="Feng Y."/>
            <person name="Comes H.P."/>
            <person name="Chen J."/>
            <person name="Zhu S."/>
            <person name="Lu R."/>
            <person name="Zhang X."/>
            <person name="Li P."/>
            <person name="Qiu J."/>
            <person name="Olsen K.M."/>
            <person name="Qiu Y."/>
        </authorList>
    </citation>
    <scope>NUCLEOTIDE SEQUENCE</scope>
    <source>
        <strain evidence="10">KIB01</strain>
    </source>
</reference>